<evidence type="ECO:0000313" key="2">
    <source>
        <dbReference type="EMBL" id="GGL49949.1"/>
    </source>
</evidence>
<dbReference type="SMART" id="SM00880">
    <property type="entry name" value="CHAD"/>
    <property type="match status" value="1"/>
</dbReference>
<gene>
    <name evidence="2" type="ORF">GCM10007968_12660</name>
</gene>
<feature type="domain" description="CHAD" evidence="1">
    <location>
        <begin position="22"/>
        <end position="274"/>
    </location>
</feature>
<keyword evidence="3" id="KW-1185">Reference proteome</keyword>
<proteinExistence type="predicted"/>
<name>A0A917W164_9BACL</name>
<evidence type="ECO:0000259" key="1">
    <source>
        <dbReference type="SMART" id="SM00880"/>
    </source>
</evidence>
<dbReference type="InterPro" id="IPR038186">
    <property type="entry name" value="CHAD_dom_sf"/>
</dbReference>
<protein>
    <recommendedName>
        <fullName evidence="1">CHAD domain-containing protein</fullName>
    </recommendedName>
</protein>
<dbReference type="PANTHER" id="PTHR39339:SF1">
    <property type="entry name" value="CHAD DOMAIN-CONTAINING PROTEIN"/>
    <property type="match status" value="1"/>
</dbReference>
<dbReference type="EMBL" id="BMOK01000004">
    <property type="protein sequence ID" value="GGL49949.1"/>
    <property type="molecule type" value="Genomic_DNA"/>
</dbReference>
<comment type="caution">
    <text evidence="2">The sequence shown here is derived from an EMBL/GenBank/DDBJ whole genome shotgun (WGS) entry which is preliminary data.</text>
</comment>
<dbReference type="RefSeq" id="WP_188802244.1">
    <property type="nucleotide sequence ID" value="NZ_BMOK01000004.1"/>
</dbReference>
<sequence>MNKKESTSFEIDTDLKKTVLKILVSASNRLDSETASFISDPSDAETVHKMRLEIRKMRSLSSFIKKIAKSGCYNSINGRLKLLNKSLAAIRDLDILVLNCRQYNKSGRLTSIMSTERTVLSNRLRKEMSNPDRGQKMLPIDWPAAIEWDNQAIHETTTSDYVKKELIVMLKRYLKLGKNTDFSVPNQLHKFRIAGKKIKNIMELFLPILDIKEQKLYRRLKKLLQLIGDIHDFTASRCILTELSKKDSGLSDEANELARYFKKIEKKKAKCLHADWHRAENTIKSVL</sequence>
<accession>A0A917W164</accession>
<dbReference type="Gene3D" id="1.40.20.10">
    <property type="entry name" value="CHAD domain"/>
    <property type="match status" value="1"/>
</dbReference>
<dbReference type="Proteomes" id="UP000654670">
    <property type="component" value="Unassembled WGS sequence"/>
</dbReference>
<dbReference type="AlphaFoldDB" id="A0A917W164"/>
<dbReference type="InterPro" id="IPR007899">
    <property type="entry name" value="CHAD_dom"/>
</dbReference>
<organism evidence="2 3">
    <name type="scientific">Sporolactobacillus putidus</name>
    <dbReference type="NCBI Taxonomy" id="492735"/>
    <lineage>
        <taxon>Bacteria</taxon>
        <taxon>Bacillati</taxon>
        <taxon>Bacillota</taxon>
        <taxon>Bacilli</taxon>
        <taxon>Bacillales</taxon>
        <taxon>Sporolactobacillaceae</taxon>
        <taxon>Sporolactobacillus</taxon>
    </lineage>
</organism>
<dbReference type="Pfam" id="PF05235">
    <property type="entry name" value="CHAD"/>
    <property type="match status" value="1"/>
</dbReference>
<evidence type="ECO:0000313" key="3">
    <source>
        <dbReference type="Proteomes" id="UP000654670"/>
    </source>
</evidence>
<reference evidence="2" key="2">
    <citation type="submission" date="2020-09" db="EMBL/GenBank/DDBJ databases">
        <authorList>
            <person name="Sun Q."/>
            <person name="Ohkuma M."/>
        </authorList>
    </citation>
    <scope>NUCLEOTIDE SEQUENCE</scope>
    <source>
        <strain evidence="2">JCM 15325</strain>
    </source>
</reference>
<reference evidence="2" key="1">
    <citation type="journal article" date="2014" name="Int. J. Syst. Evol. Microbiol.">
        <title>Complete genome sequence of Corynebacterium casei LMG S-19264T (=DSM 44701T), isolated from a smear-ripened cheese.</title>
        <authorList>
            <consortium name="US DOE Joint Genome Institute (JGI-PGF)"/>
            <person name="Walter F."/>
            <person name="Albersmeier A."/>
            <person name="Kalinowski J."/>
            <person name="Ruckert C."/>
        </authorList>
    </citation>
    <scope>NUCLEOTIDE SEQUENCE</scope>
    <source>
        <strain evidence="2">JCM 15325</strain>
    </source>
</reference>
<dbReference type="PANTHER" id="PTHR39339">
    <property type="entry name" value="SLR1444 PROTEIN"/>
    <property type="match status" value="1"/>
</dbReference>